<dbReference type="PANTHER" id="PTHR24064">
    <property type="entry name" value="SOLUTE CARRIER FAMILY 22 MEMBER"/>
    <property type="match status" value="1"/>
</dbReference>
<feature type="transmembrane region" description="Helical" evidence="6">
    <location>
        <begin position="273"/>
        <end position="291"/>
    </location>
</feature>
<evidence type="ECO:0000256" key="1">
    <source>
        <dbReference type="ARBA" id="ARBA00004141"/>
    </source>
</evidence>
<reference evidence="7" key="1">
    <citation type="submission" date="2020-05" db="UniProtKB">
        <authorList>
            <consortium name="EnsemblMetazoa"/>
        </authorList>
    </citation>
    <scope>IDENTIFICATION</scope>
    <source>
        <strain evidence="7">USDA</strain>
    </source>
</reference>
<feature type="transmembrane region" description="Helical" evidence="6">
    <location>
        <begin position="387"/>
        <end position="409"/>
    </location>
</feature>
<feature type="transmembrane region" description="Helical" evidence="6">
    <location>
        <begin position="451"/>
        <end position="470"/>
    </location>
</feature>
<keyword evidence="3 6" id="KW-1133">Transmembrane helix</keyword>
<dbReference type="InterPro" id="IPR036259">
    <property type="entry name" value="MFS_trans_sf"/>
</dbReference>
<feature type="transmembrane region" description="Helical" evidence="6">
    <location>
        <begin position="187"/>
        <end position="206"/>
    </location>
</feature>
<proteinExistence type="predicted"/>
<dbReference type="STRING" id="35570.A0A1I8P3J8"/>
<keyword evidence="8" id="KW-1185">Reference proteome</keyword>
<dbReference type="OrthoDB" id="6133115at2759"/>
<evidence type="ECO:0000256" key="5">
    <source>
        <dbReference type="SAM" id="MobiDB-lite"/>
    </source>
</evidence>
<sequence>MQQNGDVVHTITGDFGRWQLRTIILVFLCKIPTSWFMACVIYTAPLPQKTDYYCKPSDFEEIRNATQPVTHSWIQRSFPLQVEEKQKTDREFHIDQCYIHNTTLAQRAGLNYTNPLDKPLRHLDSQQIMPCDHFEHISEYKSLVTQFDLVCSRQLLVSVTQSFHALGAFVGGLLALKLLKSVSPKRLMLYGMIGQIICGNMTGLVSTFMLHVYYRCLTSAFCAFMYISGQVIISDITAGKARTITITLSELFSSIGLILLPGISIFFDSWSHLYVAISTSLVFLVFPHRWISDSPRWLLQHNRIETTLKLLLESAAFNNHPIPLDLEQRLELMANDMKNKPIVRYWSLWDGKAPRSFILLIHWAWAVSMVIYSVMVIMIRFVDITKLHVNTSCLGFAEMLGIFLGLYLLLYTRHRWLWSGYLMLFAGIITYFVWFIPDSVKDSHRGAYEMIFWLFLKLVNSASLVILTNCSGELVTPDKRPLLMASVGAFSRFWLTLGPFILIFMKVNHLLPITIFASMAVSSGALMCFLNIHFCNDDQPKVRRIPTPNTYRRKSSTILLRKLSSVDECISCPEESSSAEMGYDNPSISISLEEFWEMAGNLADTEDTRAKKVAAKDRKRRFSHFFLSQTTPGLVQTTLGLNQTTPASNQTAPGLTQTTPGLNQTSSGLNQTTPGLVQTTTGLIQTSPGSRQKTSGVYPCPWLNQTTPGLNQTTPGLNQNTSVLNQTTPGLIKPLLI</sequence>
<dbReference type="Pfam" id="PF07690">
    <property type="entry name" value="MFS_1"/>
    <property type="match status" value="1"/>
</dbReference>
<dbReference type="Gene3D" id="1.20.1250.20">
    <property type="entry name" value="MFS general substrate transporter like domains"/>
    <property type="match status" value="1"/>
</dbReference>
<feature type="transmembrane region" description="Helical" evidence="6">
    <location>
        <begin position="245"/>
        <end position="267"/>
    </location>
</feature>
<evidence type="ECO:0008006" key="9">
    <source>
        <dbReference type="Google" id="ProtNLM"/>
    </source>
</evidence>
<feature type="transmembrane region" description="Helical" evidence="6">
    <location>
        <begin position="416"/>
        <end position="436"/>
    </location>
</feature>
<dbReference type="AlphaFoldDB" id="A0A1I8P3J8"/>
<dbReference type="Proteomes" id="UP000095300">
    <property type="component" value="Unassembled WGS sequence"/>
</dbReference>
<protein>
    <recommendedName>
        <fullName evidence="9">Major facilitator superfamily (MFS) profile domain-containing protein</fullName>
    </recommendedName>
</protein>
<evidence type="ECO:0000313" key="7">
    <source>
        <dbReference type="EnsemblMetazoa" id="SCAU004545-PA"/>
    </source>
</evidence>
<evidence type="ECO:0000256" key="4">
    <source>
        <dbReference type="ARBA" id="ARBA00023136"/>
    </source>
</evidence>
<dbReference type="GO" id="GO:0016020">
    <property type="term" value="C:membrane"/>
    <property type="evidence" value="ECO:0007669"/>
    <property type="project" value="UniProtKB-SubCell"/>
</dbReference>
<evidence type="ECO:0000313" key="8">
    <source>
        <dbReference type="Proteomes" id="UP000095300"/>
    </source>
</evidence>
<feature type="transmembrane region" description="Helical" evidence="6">
    <location>
        <begin position="510"/>
        <end position="534"/>
    </location>
</feature>
<dbReference type="VEuPathDB" id="VectorBase:SCAU004545"/>
<dbReference type="EnsemblMetazoa" id="SCAU004545-RA">
    <property type="protein sequence ID" value="SCAU004545-PA"/>
    <property type="gene ID" value="SCAU004545"/>
</dbReference>
<dbReference type="SUPFAM" id="SSF103473">
    <property type="entry name" value="MFS general substrate transporter"/>
    <property type="match status" value="1"/>
</dbReference>
<name>A0A1I8P3J8_STOCA</name>
<dbReference type="InterPro" id="IPR011701">
    <property type="entry name" value="MFS"/>
</dbReference>
<organism evidence="7 8">
    <name type="scientific">Stomoxys calcitrans</name>
    <name type="common">Stable fly</name>
    <name type="synonym">Conops calcitrans</name>
    <dbReference type="NCBI Taxonomy" id="35570"/>
    <lineage>
        <taxon>Eukaryota</taxon>
        <taxon>Metazoa</taxon>
        <taxon>Ecdysozoa</taxon>
        <taxon>Arthropoda</taxon>
        <taxon>Hexapoda</taxon>
        <taxon>Insecta</taxon>
        <taxon>Pterygota</taxon>
        <taxon>Neoptera</taxon>
        <taxon>Endopterygota</taxon>
        <taxon>Diptera</taxon>
        <taxon>Brachycera</taxon>
        <taxon>Muscomorpha</taxon>
        <taxon>Muscoidea</taxon>
        <taxon>Muscidae</taxon>
        <taxon>Stomoxys</taxon>
    </lineage>
</organism>
<feature type="region of interest" description="Disordered" evidence="5">
    <location>
        <begin position="643"/>
        <end position="675"/>
    </location>
</feature>
<keyword evidence="4 6" id="KW-0472">Membrane</keyword>
<evidence type="ECO:0000256" key="2">
    <source>
        <dbReference type="ARBA" id="ARBA00022692"/>
    </source>
</evidence>
<feature type="transmembrane region" description="Helical" evidence="6">
    <location>
        <begin position="482"/>
        <end position="504"/>
    </location>
</feature>
<evidence type="ECO:0000256" key="3">
    <source>
        <dbReference type="ARBA" id="ARBA00022989"/>
    </source>
</evidence>
<dbReference type="GO" id="GO:0022857">
    <property type="term" value="F:transmembrane transporter activity"/>
    <property type="evidence" value="ECO:0007669"/>
    <property type="project" value="InterPro"/>
</dbReference>
<keyword evidence="2 6" id="KW-0812">Transmembrane</keyword>
<feature type="transmembrane region" description="Helical" evidence="6">
    <location>
        <begin position="155"/>
        <end position="175"/>
    </location>
</feature>
<feature type="transmembrane region" description="Helical" evidence="6">
    <location>
        <begin position="357"/>
        <end position="381"/>
    </location>
</feature>
<accession>A0A1I8P3J8</accession>
<comment type="subcellular location">
    <subcellularLocation>
        <location evidence="1">Membrane</location>
        <topology evidence="1">Multi-pass membrane protein</topology>
    </subcellularLocation>
</comment>
<evidence type="ECO:0000256" key="6">
    <source>
        <dbReference type="SAM" id="Phobius"/>
    </source>
</evidence>
<gene>
    <name evidence="7" type="primary">106092666</name>
</gene>